<evidence type="ECO:0000259" key="6">
    <source>
        <dbReference type="Pfam" id="PF11698"/>
    </source>
</evidence>
<evidence type="ECO:0000313" key="7">
    <source>
        <dbReference type="EMBL" id="CEL55783.1"/>
    </source>
</evidence>
<evidence type="ECO:0000256" key="5">
    <source>
        <dbReference type="PIRNR" id="PIRNR032184"/>
    </source>
</evidence>
<dbReference type="Gene3D" id="1.25.40.150">
    <property type="entry name" value="V-type ATPase, subunit H, C-terminal domain"/>
    <property type="match status" value="1"/>
</dbReference>
<dbReference type="SUPFAM" id="SSF48371">
    <property type="entry name" value="ARM repeat"/>
    <property type="match status" value="1"/>
</dbReference>
<sequence length="460" mass="51431">MSIALVSSSFLDEQAVRIRGRSLSWESYQRAGQISTEDLSHLKKIDKQPTKQVNSILMGEGPQYAFLFMSILKKLARTEPTQAVLVMIGDALADHEERVGLFLRTSDQDPELPFSPLVKALDSDDEFVRLKSAQILTALLTTSTSTPSPEHVITPFLHKLSVNIHSSSPNAQDISLQCLAAILSLRSARSLAWQNQNREIVRGLVKILKGPPVPVPQTAYLASYAIWLLSFDQAVSEGVNTEFDVIPILVGIAQAAGKEKVIRVTIATFKVSSLFFSYSETWHEELEQNLATKAPAANLPSMLVAKLLPFCKNLTTRKWTDEEILDDITFLRDLLQQSFESLTTYDEYTSELASGHLSWSPVHESEAFWKENAARLDEKDFAQLKRLVELLKTSENNTVLAVAAHDLGQYVKHHDRGKKFVTELGGKERVMELMSHSDADVRYRALLSVQRLVSTPWVVA</sequence>
<evidence type="ECO:0000313" key="8">
    <source>
        <dbReference type="Proteomes" id="UP000059188"/>
    </source>
</evidence>
<evidence type="ECO:0000256" key="4">
    <source>
        <dbReference type="ARBA" id="ARBA00023065"/>
    </source>
</evidence>
<accession>A0A0B7FHT4</accession>
<dbReference type="OrthoDB" id="10263554at2759"/>
<dbReference type="PIRSF" id="PIRSF032184">
    <property type="entry name" value="ATPase_V1_H"/>
    <property type="match status" value="1"/>
</dbReference>
<dbReference type="InterPro" id="IPR011989">
    <property type="entry name" value="ARM-like"/>
</dbReference>
<proteinExistence type="inferred from homology"/>
<comment type="similarity">
    <text evidence="1 5">Belongs to the V-ATPase H subunit family.</text>
</comment>
<dbReference type="Pfam" id="PF11698">
    <property type="entry name" value="V-ATPase_H_C"/>
    <property type="match status" value="1"/>
</dbReference>
<gene>
    <name evidence="7" type="ORF">RSOLAG1IB_01795</name>
</gene>
<dbReference type="Proteomes" id="UP000059188">
    <property type="component" value="Unassembled WGS sequence"/>
</dbReference>
<organism evidence="7 8">
    <name type="scientific">Thanatephorus cucumeris (strain AG1-IB / isolate 7/3/14)</name>
    <name type="common">Lettuce bottom rot fungus</name>
    <name type="synonym">Rhizoctonia solani</name>
    <dbReference type="NCBI Taxonomy" id="1108050"/>
    <lineage>
        <taxon>Eukaryota</taxon>
        <taxon>Fungi</taxon>
        <taxon>Dikarya</taxon>
        <taxon>Basidiomycota</taxon>
        <taxon>Agaricomycotina</taxon>
        <taxon>Agaricomycetes</taxon>
        <taxon>Cantharellales</taxon>
        <taxon>Ceratobasidiaceae</taxon>
        <taxon>Rhizoctonia</taxon>
        <taxon>Rhizoctonia solani AG-1</taxon>
    </lineage>
</organism>
<evidence type="ECO:0000256" key="2">
    <source>
        <dbReference type="ARBA" id="ARBA00022448"/>
    </source>
</evidence>
<evidence type="ECO:0000256" key="3">
    <source>
        <dbReference type="ARBA" id="ARBA00022781"/>
    </source>
</evidence>
<name>A0A0B7FHT4_THACB</name>
<dbReference type="Gene3D" id="1.25.10.10">
    <property type="entry name" value="Leucine-rich Repeat Variant"/>
    <property type="match status" value="1"/>
</dbReference>
<dbReference type="InterPro" id="IPR016024">
    <property type="entry name" value="ARM-type_fold"/>
</dbReference>
<keyword evidence="7" id="KW-0378">Hydrolase</keyword>
<dbReference type="InterPro" id="IPR004908">
    <property type="entry name" value="ATPase_V1-cplx_hsu"/>
</dbReference>
<comment type="function">
    <text evidence="5">Subunit of the V1 complex of vacuolar(H+)-ATPase (V-ATPase), a multisubunit enzyme composed of a peripheral complex (V1) that hydrolyzes ATP and a membrane integral complex (V0) that translocates protons. V-ATPase is responsible for acidifying and maintaining the pH of intracellular compartments.</text>
</comment>
<evidence type="ECO:0000256" key="1">
    <source>
        <dbReference type="ARBA" id="ARBA00008613"/>
    </source>
</evidence>
<feature type="domain" description="ATPase V1 complex subunit H C-terminal" evidence="6">
    <location>
        <begin position="342"/>
        <end position="457"/>
    </location>
</feature>
<reference evidence="7 8" key="1">
    <citation type="submission" date="2014-11" db="EMBL/GenBank/DDBJ databases">
        <authorList>
            <person name="Wibberg Daniel"/>
        </authorList>
    </citation>
    <scope>NUCLEOTIDE SEQUENCE [LARGE SCALE GENOMIC DNA]</scope>
    <source>
        <strain evidence="7">Rhizoctonia solani AG1-IB 7/3/14</strain>
    </source>
</reference>
<dbReference type="Pfam" id="PF03224">
    <property type="entry name" value="V-ATPase_H_N"/>
    <property type="match status" value="1"/>
</dbReference>
<dbReference type="STRING" id="1108050.A0A0B7FHT4"/>
<dbReference type="GO" id="GO:0000329">
    <property type="term" value="C:fungal-type vacuole membrane"/>
    <property type="evidence" value="ECO:0007669"/>
    <property type="project" value="TreeGrafter"/>
</dbReference>
<dbReference type="GO" id="GO:0016787">
    <property type="term" value="F:hydrolase activity"/>
    <property type="evidence" value="ECO:0007669"/>
    <property type="project" value="UniProtKB-KW"/>
</dbReference>
<dbReference type="EMBL" id="LN679101">
    <property type="protein sequence ID" value="CEL55783.1"/>
    <property type="molecule type" value="Genomic_DNA"/>
</dbReference>
<dbReference type="GO" id="GO:0046961">
    <property type="term" value="F:proton-transporting ATPase activity, rotational mechanism"/>
    <property type="evidence" value="ECO:0007669"/>
    <property type="project" value="UniProtKB-UniRule"/>
</dbReference>
<dbReference type="InterPro" id="IPR011987">
    <property type="entry name" value="ATPase_V1-cplx_hsu_C"/>
</dbReference>
<keyword evidence="8" id="KW-1185">Reference proteome</keyword>
<protein>
    <recommendedName>
        <fullName evidence="5">V-type proton ATPase subunit H</fullName>
    </recommendedName>
</protein>
<keyword evidence="3 5" id="KW-0375">Hydrogen ion transport</keyword>
<dbReference type="PANTHER" id="PTHR10698">
    <property type="entry name" value="V-TYPE PROTON ATPASE SUBUNIT H"/>
    <property type="match status" value="1"/>
</dbReference>
<dbReference type="AlphaFoldDB" id="A0A0B7FHT4"/>
<keyword evidence="2 5" id="KW-0813">Transport</keyword>
<keyword evidence="4 5" id="KW-0406">Ion transport</keyword>
<dbReference type="InterPro" id="IPR038497">
    <property type="entry name" value="ATPase_V1-cplx_hsu_C_sf"/>
</dbReference>
<comment type="subunit">
    <text evidence="5">V-ATPase is a heteromultimeric enzyme made up of two complexes: the ATP-hydrolytic V1 complex and the proton translocation V0 complex.</text>
</comment>
<dbReference type="PANTHER" id="PTHR10698:SF0">
    <property type="entry name" value="V-TYPE PROTON ATPASE SUBUNIT H"/>
    <property type="match status" value="1"/>
</dbReference>
<dbReference type="GO" id="GO:0000221">
    <property type="term" value="C:vacuolar proton-transporting V-type ATPase, V1 domain"/>
    <property type="evidence" value="ECO:0007669"/>
    <property type="project" value="UniProtKB-UniRule"/>
</dbReference>